<evidence type="ECO:0000313" key="4">
    <source>
        <dbReference type="Proteomes" id="UP000192923"/>
    </source>
</evidence>
<dbReference type="Pfam" id="PF00182">
    <property type="entry name" value="Glyco_hydro_19"/>
    <property type="match status" value="1"/>
</dbReference>
<dbReference type="EMBL" id="FXAM01000001">
    <property type="protein sequence ID" value="SMF95233.1"/>
    <property type="molecule type" value="Genomic_DNA"/>
</dbReference>
<feature type="domain" description="Peptidoglycan binding-like" evidence="2">
    <location>
        <begin position="15"/>
        <end position="72"/>
    </location>
</feature>
<dbReference type="Pfam" id="PF01471">
    <property type="entry name" value="PG_binding_1"/>
    <property type="match status" value="1"/>
</dbReference>
<sequence length="262" mass="28196">MCIKKSVGNGGANESSDVKTIQLLLNINIAKLAPITRLVVDGGIGQKTIAAIEAFQSQVMGLTRPDGRVDPDGGTLAGLRAGLTGGLSADALQGIMIHAAAAHIDKYAQPLADEMARNRIDTPLRQAHFLAQVGHESGELRYSEEIASGEAYEGRKDLGNTQPGDGKRFKGRGLIQLTGRTNYTHYGEARGKDYTTDATAKLLATDPVVAVDVSCWFWTTRDLNGFADKDDILTITKRINGGTNGLDDRKEKLVRAKFFLKV</sequence>
<dbReference type="InterPro" id="IPR000726">
    <property type="entry name" value="Glyco_hydro_19_cat"/>
</dbReference>
<name>A0A1Y6D2Z7_9GAMM</name>
<dbReference type="Proteomes" id="UP000192923">
    <property type="component" value="Unassembled WGS sequence"/>
</dbReference>
<dbReference type="InterPro" id="IPR036366">
    <property type="entry name" value="PGBDSf"/>
</dbReference>
<dbReference type="InterPro" id="IPR002477">
    <property type="entry name" value="Peptidoglycan-bd-like"/>
</dbReference>
<dbReference type="InterPro" id="IPR052354">
    <property type="entry name" value="Cell_Wall_Dynamics_Protein"/>
</dbReference>
<dbReference type="GO" id="GO:0004568">
    <property type="term" value="F:chitinase activity"/>
    <property type="evidence" value="ECO:0007669"/>
    <property type="project" value="InterPro"/>
</dbReference>
<dbReference type="STRING" id="1760988.SAMN02949497_2586"/>
<dbReference type="OrthoDB" id="9798982at2"/>
<evidence type="ECO:0000313" key="3">
    <source>
        <dbReference type="EMBL" id="SMF95233.1"/>
    </source>
</evidence>
<proteinExistence type="predicted"/>
<evidence type="ECO:0000259" key="1">
    <source>
        <dbReference type="Pfam" id="PF00182"/>
    </source>
</evidence>
<dbReference type="InterPro" id="IPR023346">
    <property type="entry name" value="Lysozyme-like_dom_sf"/>
</dbReference>
<dbReference type="GO" id="GO:0016998">
    <property type="term" value="P:cell wall macromolecule catabolic process"/>
    <property type="evidence" value="ECO:0007669"/>
    <property type="project" value="InterPro"/>
</dbReference>
<gene>
    <name evidence="3" type="ORF">SAMN02949497_2586</name>
</gene>
<accession>A0A1Y6D2Z7</accession>
<evidence type="ECO:0000259" key="2">
    <source>
        <dbReference type="Pfam" id="PF01471"/>
    </source>
</evidence>
<dbReference type="GO" id="GO:0006032">
    <property type="term" value="P:chitin catabolic process"/>
    <property type="evidence" value="ECO:0007669"/>
    <property type="project" value="InterPro"/>
</dbReference>
<dbReference type="AlphaFoldDB" id="A0A1Y6D2Z7"/>
<dbReference type="Gene3D" id="1.10.530.10">
    <property type="match status" value="1"/>
</dbReference>
<organism evidence="3 4">
    <name type="scientific">Methylomagnum ishizawai</name>
    <dbReference type="NCBI Taxonomy" id="1760988"/>
    <lineage>
        <taxon>Bacteria</taxon>
        <taxon>Pseudomonadati</taxon>
        <taxon>Pseudomonadota</taxon>
        <taxon>Gammaproteobacteria</taxon>
        <taxon>Methylococcales</taxon>
        <taxon>Methylococcaceae</taxon>
        <taxon>Methylomagnum</taxon>
    </lineage>
</organism>
<dbReference type="PANTHER" id="PTHR34408">
    <property type="entry name" value="FAMILY PROTEIN, PUTATIVE-RELATED"/>
    <property type="match status" value="1"/>
</dbReference>
<reference evidence="3 4" key="1">
    <citation type="submission" date="2016-12" db="EMBL/GenBank/DDBJ databases">
        <authorList>
            <person name="Song W.-J."/>
            <person name="Kurnit D.M."/>
        </authorList>
    </citation>
    <scope>NUCLEOTIDE SEQUENCE [LARGE SCALE GENOMIC DNA]</scope>
    <source>
        <strain evidence="3 4">175</strain>
    </source>
</reference>
<dbReference type="SUPFAM" id="SSF53955">
    <property type="entry name" value="Lysozyme-like"/>
    <property type="match status" value="1"/>
</dbReference>
<keyword evidence="4" id="KW-1185">Reference proteome</keyword>
<dbReference type="RefSeq" id="WP_085213290.1">
    <property type="nucleotide sequence ID" value="NZ_FXAM01000001.1"/>
</dbReference>
<dbReference type="Gene3D" id="1.10.101.10">
    <property type="entry name" value="PGBD-like superfamily/PGBD"/>
    <property type="match status" value="1"/>
</dbReference>
<feature type="domain" description="Glycoside hydrolase family 19 catalytic" evidence="1">
    <location>
        <begin position="163"/>
        <end position="223"/>
    </location>
</feature>
<protein>
    <submittedName>
        <fullName evidence="3">Putative chitinase</fullName>
    </submittedName>
</protein>
<dbReference type="PANTHER" id="PTHR34408:SF1">
    <property type="entry name" value="GLYCOSYL HYDROLASE FAMILY 19 DOMAIN-CONTAINING PROTEIN HI_1415"/>
    <property type="match status" value="1"/>
</dbReference>